<dbReference type="EMBL" id="CP041742">
    <property type="protein sequence ID" value="QDQ73917.1"/>
    <property type="molecule type" value="Genomic_DNA"/>
</dbReference>
<keyword evidence="3" id="KW-1185">Reference proteome</keyword>
<evidence type="ECO:0008006" key="4">
    <source>
        <dbReference type="Google" id="ProtNLM"/>
    </source>
</evidence>
<dbReference type="RefSeq" id="WP_143879428.1">
    <property type="nucleotide sequence ID" value="NZ_BAABLZ010000001.1"/>
</dbReference>
<sequence length="228" mass="24590">MRIATRTVAGATLLLGIMLSAHAAPKPVDKTKKLYCWDEGGHKVCGDALPASAAAAARTEISAKSGRTLDTVGRALTPEERVAATAAAQQAQQASDQRMQQQRRDLAMVDSYATESDLRRAYGDRSDLLDASIKASVLSLQNLHQSLLSLLSHAADDELSDKPVAKPRQDAMRSQHAELMKQQRILAEQRADRAALDTELADAVQRYRALKHADAATMPEASPPAETP</sequence>
<gene>
    <name evidence="2" type="ORF">FNZ56_08525</name>
</gene>
<reference evidence="2 3" key="1">
    <citation type="submission" date="2019-07" db="EMBL/GenBank/DDBJ databases">
        <title>Lysobacter weifangensis sp. nov., isolated from bensulfuron-methyl contaminated farmland soil.</title>
        <authorList>
            <person name="Zhao H."/>
        </authorList>
    </citation>
    <scope>NUCLEOTIDE SEQUENCE [LARGE SCALE GENOMIC DNA]</scope>
    <source>
        <strain evidence="2 3">CC-Bw-6</strain>
    </source>
</reference>
<name>A0A516V5Y2_9GAMM</name>
<dbReference type="OrthoDB" id="5966355at2"/>
<protein>
    <recommendedName>
        <fullName evidence="4">DUF4124 domain-containing protein</fullName>
    </recommendedName>
</protein>
<accession>A0A516V5Y2</accession>
<dbReference type="Proteomes" id="UP000315891">
    <property type="component" value="Chromosome"/>
</dbReference>
<feature type="chain" id="PRO_5021944549" description="DUF4124 domain-containing protein" evidence="1">
    <location>
        <begin position="24"/>
        <end position="228"/>
    </location>
</feature>
<organism evidence="2 3">
    <name type="scientific">Pseudoluteimonas lycopersici</name>
    <dbReference type="NCBI Taxonomy" id="1324796"/>
    <lineage>
        <taxon>Bacteria</taxon>
        <taxon>Pseudomonadati</taxon>
        <taxon>Pseudomonadota</taxon>
        <taxon>Gammaproteobacteria</taxon>
        <taxon>Lysobacterales</taxon>
        <taxon>Lysobacteraceae</taxon>
        <taxon>Pseudoluteimonas</taxon>
    </lineage>
</organism>
<evidence type="ECO:0000313" key="3">
    <source>
        <dbReference type="Proteomes" id="UP000315891"/>
    </source>
</evidence>
<keyword evidence="1" id="KW-0732">Signal</keyword>
<feature type="signal peptide" evidence="1">
    <location>
        <begin position="1"/>
        <end position="23"/>
    </location>
</feature>
<evidence type="ECO:0000313" key="2">
    <source>
        <dbReference type="EMBL" id="QDQ73917.1"/>
    </source>
</evidence>
<dbReference type="AlphaFoldDB" id="A0A516V5Y2"/>
<evidence type="ECO:0000256" key="1">
    <source>
        <dbReference type="SAM" id="SignalP"/>
    </source>
</evidence>
<proteinExistence type="predicted"/>